<dbReference type="Pfam" id="PF13812">
    <property type="entry name" value="PPR_3"/>
    <property type="match status" value="1"/>
</dbReference>
<dbReference type="Gene3D" id="1.25.40.10">
    <property type="entry name" value="Tetratricopeptide repeat domain"/>
    <property type="match status" value="1"/>
</dbReference>
<keyword evidence="3" id="KW-1185">Reference proteome</keyword>
<reference evidence="2 3" key="1">
    <citation type="journal article" date="2018" name="Front. Plant Sci.">
        <title>Red Clover (Trifolium pratense) and Zigzag Clover (T. medium) - A Picture of Genomic Similarities and Differences.</title>
        <authorList>
            <person name="Dluhosova J."/>
            <person name="Istvanek J."/>
            <person name="Nedelnik J."/>
            <person name="Repkova J."/>
        </authorList>
    </citation>
    <scope>NUCLEOTIDE SEQUENCE [LARGE SCALE GENOMIC DNA]</scope>
    <source>
        <strain evidence="3">cv. 10/8</strain>
        <tissue evidence="2">Leaf</tissue>
    </source>
</reference>
<organism evidence="2 3">
    <name type="scientific">Trifolium medium</name>
    <dbReference type="NCBI Taxonomy" id="97028"/>
    <lineage>
        <taxon>Eukaryota</taxon>
        <taxon>Viridiplantae</taxon>
        <taxon>Streptophyta</taxon>
        <taxon>Embryophyta</taxon>
        <taxon>Tracheophyta</taxon>
        <taxon>Spermatophyta</taxon>
        <taxon>Magnoliopsida</taxon>
        <taxon>eudicotyledons</taxon>
        <taxon>Gunneridae</taxon>
        <taxon>Pentapetalae</taxon>
        <taxon>rosids</taxon>
        <taxon>fabids</taxon>
        <taxon>Fabales</taxon>
        <taxon>Fabaceae</taxon>
        <taxon>Papilionoideae</taxon>
        <taxon>50 kb inversion clade</taxon>
        <taxon>NPAAA clade</taxon>
        <taxon>Hologalegina</taxon>
        <taxon>IRL clade</taxon>
        <taxon>Trifolieae</taxon>
        <taxon>Trifolium</taxon>
    </lineage>
</organism>
<proteinExistence type="predicted"/>
<dbReference type="NCBIfam" id="TIGR00756">
    <property type="entry name" value="PPR"/>
    <property type="match status" value="1"/>
</dbReference>
<sequence>MWKGEVEKAKELMDELAGKGMVKPTVFTYNTLLNAYVGRKDQKGVDDILRLMEKE</sequence>
<feature type="non-terminal residue" evidence="2">
    <location>
        <position position="55"/>
    </location>
</feature>
<dbReference type="AlphaFoldDB" id="A0A392SAK7"/>
<accession>A0A392SAK7</accession>
<keyword evidence="1" id="KW-0677">Repeat</keyword>
<dbReference type="EMBL" id="LXQA010350633">
    <property type="protein sequence ID" value="MCI45931.1"/>
    <property type="molecule type" value="Genomic_DNA"/>
</dbReference>
<dbReference type="InterPro" id="IPR002885">
    <property type="entry name" value="PPR_rpt"/>
</dbReference>
<protein>
    <submittedName>
        <fullName evidence="2">Pentatricopeptide repeat-containing protein</fullName>
    </submittedName>
</protein>
<name>A0A392SAK7_9FABA</name>
<dbReference type="InterPro" id="IPR011990">
    <property type="entry name" value="TPR-like_helical_dom_sf"/>
</dbReference>
<evidence type="ECO:0000313" key="2">
    <source>
        <dbReference type="EMBL" id="MCI45931.1"/>
    </source>
</evidence>
<comment type="caution">
    <text evidence="2">The sequence shown here is derived from an EMBL/GenBank/DDBJ whole genome shotgun (WGS) entry which is preliminary data.</text>
</comment>
<dbReference type="Proteomes" id="UP000265520">
    <property type="component" value="Unassembled WGS sequence"/>
</dbReference>
<evidence type="ECO:0000256" key="1">
    <source>
        <dbReference type="ARBA" id="ARBA00022737"/>
    </source>
</evidence>
<evidence type="ECO:0000313" key="3">
    <source>
        <dbReference type="Proteomes" id="UP000265520"/>
    </source>
</evidence>